<dbReference type="NCBIfam" id="TIGR00322">
    <property type="entry name" value="diphth2_R"/>
    <property type="match status" value="1"/>
</dbReference>
<dbReference type="InterPro" id="IPR042263">
    <property type="entry name" value="DPH1/DPH2_1"/>
</dbReference>
<sequence length="155" mass="18035">MIFHINHYYTTIKIRISSNKMAEVDTDSIIFYISQKDTRRVALQFPENLLEDGVKIYSILTKYFLNISFYVLADQTYSCCCVDEITAMHIIPDLIIHFGDACLNSKIHKYPVLYVFPCSSLNFNKFITFLTSEITPSPITILYESCFHHLKGNHF</sequence>
<dbReference type="Gene3D" id="3.40.50.11840">
    <property type="entry name" value="Diphthamide synthesis DPH1/DPH2 domain 1"/>
    <property type="match status" value="1"/>
</dbReference>
<dbReference type="OrthoDB" id="449241at2759"/>
<dbReference type="PANTHER" id="PTHR10762">
    <property type="entry name" value="DIPHTHAMIDE BIOSYNTHESIS PROTEIN"/>
    <property type="match status" value="1"/>
</dbReference>
<dbReference type="GO" id="GO:0017183">
    <property type="term" value="P:protein histidyl modification to diphthamide"/>
    <property type="evidence" value="ECO:0007669"/>
    <property type="project" value="InterPro"/>
</dbReference>
<reference evidence="1" key="1">
    <citation type="submission" date="2018-11" db="EMBL/GenBank/DDBJ databases">
        <title>Henneguya salminicola genome and transcriptome.</title>
        <authorList>
            <person name="Yahalomi D."/>
            <person name="Atkinson S.D."/>
            <person name="Neuhof M."/>
            <person name="Chang E.S."/>
            <person name="Philippe H."/>
            <person name="Cartwright P."/>
            <person name="Bartholomew J.L."/>
            <person name="Huchon D."/>
        </authorList>
    </citation>
    <scope>NUCLEOTIDE SEQUENCE</scope>
    <source>
        <strain evidence="1">Hz1</strain>
        <tissue evidence="1">Whole</tissue>
    </source>
</reference>
<organism evidence="1">
    <name type="scientific">Henneguya salminicola</name>
    <name type="common">Myxosporean</name>
    <dbReference type="NCBI Taxonomy" id="69463"/>
    <lineage>
        <taxon>Eukaryota</taxon>
        <taxon>Metazoa</taxon>
        <taxon>Cnidaria</taxon>
        <taxon>Myxozoa</taxon>
        <taxon>Myxosporea</taxon>
        <taxon>Bivalvulida</taxon>
        <taxon>Platysporina</taxon>
        <taxon>Myxobolidae</taxon>
        <taxon>Henneguya</taxon>
    </lineage>
</organism>
<protein>
    <submittedName>
        <fullName evidence="1">2-(3-amino-3-carboxypropyl)histidine synthase subunit 2 (Trinotate prediction)</fullName>
    </submittedName>
</protein>
<dbReference type="GO" id="GO:0090560">
    <property type="term" value="F:2-(3-amino-3-carboxypropyl)histidine synthase activity"/>
    <property type="evidence" value="ECO:0007669"/>
    <property type="project" value="InterPro"/>
</dbReference>
<dbReference type="PANTHER" id="PTHR10762:SF2">
    <property type="entry name" value="2-(3-AMINO-3-CARBOXYPROPYL)HISTIDINE SYNTHASE SUBUNIT 2"/>
    <property type="match status" value="1"/>
</dbReference>
<dbReference type="SFLD" id="SFLDS00032">
    <property type="entry name" value="Radical_SAM_3-amino-3-carboxyp"/>
    <property type="match status" value="1"/>
</dbReference>
<proteinExistence type="predicted"/>
<dbReference type="AlphaFoldDB" id="A0A6G3MJY9"/>
<evidence type="ECO:0000313" key="1">
    <source>
        <dbReference type="EMBL" id="NDJ94236.1"/>
    </source>
</evidence>
<dbReference type="EMBL" id="GHBP01007286">
    <property type="protein sequence ID" value="NDJ94236.1"/>
    <property type="molecule type" value="Transcribed_RNA"/>
</dbReference>
<name>A0A6G3MJY9_HENSL</name>
<dbReference type="InterPro" id="IPR016435">
    <property type="entry name" value="DPH1/DPH2"/>
</dbReference>
<dbReference type="Pfam" id="PF01866">
    <property type="entry name" value="Diphthamide_syn"/>
    <property type="match status" value="1"/>
</dbReference>
<accession>A0A6G3MJY9</accession>